<dbReference type="Pfam" id="PF13692">
    <property type="entry name" value="Glyco_trans_1_4"/>
    <property type="match status" value="1"/>
</dbReference>
<dbReference type="CDD" id="cd03801">
    <property type="entry name" value="GT4_PimA-like"/>
    <property type="match status" value="1"/>
</dbReference>
<gene>
    <name evidence="1" type="ORF">DFR50_12869</name>
</gene>
<sequence length="359" mass="40242">MKMLALMKYGDLAASTRQRLHQYGAILAQHQIEIIPSYLLSNDYLKRLFSGKGKPAIAVISSYISRLILLLRKEDIDLLWIQYESFPYLPSLFELLAFLAKKPVILDYDDAIFHQYDLNANPLVRRALGGKLQAVMRRASLCTCGNAYLKEYADRFCARTEVVPTVVDTSVYTPRHRTRQPTKPITIGWIGSASTWVYVEPLLPMLRRLATELDAVIHVVGASERNSMDPRVVFTDWSEAREVALIQDMDIGIMPLPDEPWARGKCGYKLIQYMACGLPVVASPVGANATIVADGEHGYLASSEAEWELAIRRLVGNPQLREDMGRLGRRKVEREYSLGVHGPRLAALVRDIADRAAAG</sequence>
<dbReference type="PANTHER" id="PTHR12526:SF584">
    <property type="entry name" value="GLYCOSYLTRANSFERASE"/>
    <property type="match status" value="1"/>
</dbReference>
<keyword evidence="2" id="KW-1185">Reference proteome</keyword>
<dbReference type="OrthoDB" id="3180470at2"/>
<dbReference type="SUPFAM" id="SSF53756">
    <property type="entry name" value="UDP-Glycosyltransferase/glycogen phosphorylase"/>
    <property type="match status" value="1"/>
</dbReference>
<protein>
    <submittedName>
        <fullName evidence="1">Glycosyltransferase involved in cell wall biosynthesis</fullName>
    </submittedName>
</protein>
<keyword evidence="1" id="KW-0808">Transferase</keyword>
<evidence type="ECO:0000313" key="1">
    <source>
        <dbReference type="EMBL" id="RBP07344.1"/>
    </source>
</evidence>
<evidence type="ECO:0000313" key="2">
    <source>
        <dbReference type="Proteomes" id="UP000253529"/>
    </source>
</evidence>
<proteinExistence type="predicted"/>
<dbReference type="Gene3D" id="3.40.50.2000">
    <property type="entry name" value="Glycogen Phosphorylase B"/>
    <property type="match status" value="2"/>
</dbReference>
<name>A0A366EYB3_9HYPH</name>
<dbReference type="EMBL" id="QNRK01000028">
    <property type="protein sequence ID" value="RBP07344.1"/>
    <property type="molecule type" value="Genomic_DNA"/>
</dbReference>
<comment type="caution">
    <text evidence="1">The sequence shown here is derived from an EMBL/GenBank/DDBJ whole genome shotgun (WGS) entry which is preliminary data.</text>
</comment>
<reference evidence="1 2" key="1">
    <citation type="submission" date="2018-06" db="EMBL/GenBank/DDBJ databases">
        <title>Genomic Encyclopedia of Type Strains, Phase IV (KMG-IV): sequencing the most valuable type-strain genomes for metagenomic binning, comparative biology and taxonomic classification.</title>
        <authorList>
            <person name="Goeker M."/>
        </authorList>
    </citation>
    <scope>NUCLEOTIDE SEQUENCE [LARGE SCALE GENOMIC DNA]</scope>
    <source>
        <strain evidence="1 2">DSM 24875</strain>
    </source>
</reference>
<accession>A0A366EYB3</accession>
<dbReference type="PANTHER" id="PTHR12526">
    <property type="entry name" value="GLYCOSYLTRANSFERASE"/>
    <property type="match status" value="1"/>
</dbReference>
<dbReference type="Proteomes" id="UP000253529">
    <property type="component" value="Unassembled WGS sequence"/>
</dbReference>
<dbReference type="AlphaFoldDB" id="A0A366EYB3"/>
<dbReference type="GO" id="GO:0016740">
    <property type="term" value="F:transferase activity"/>
    <property type="evidence" value="ECO:0007669"/>
    <property type="project" value="UniProtKB-KW"/>
</dbReference>
<organism evidence="1 2">
    <name type="scientific">Roseiarcus fermentans</name>
    <dbReference type="NCBI Taxonomy" id="1473586"/>
    <lineage>
        <taxon>Bacteria</taxon>
        <taxon>Pseudomonadati</taxon>
        <taxon>Pseudomonadota</taxon>
        <taxon>Alphaproteobacteria</taxon>
        <taxon>Hyphomicrobiales</taxon>
        <taxon>Roseiarcaceae</taxon>
        <taxon>Roseiarcus</taxon>
    </lineage>
</organism>